<dbReference type="Proteomes" id="UP000190625">
    <property type="component" value="Unassembled WGS sequence"/>
</dbReference>
<dbReference type="InterPro" id="IPR019734">
    <property type="entry name" value="TPR_rpt"/>
</dbReference>
<keyword evidence="4" id="KW-1185">Reference proteome</keyword>
<dbReference type="STRING" id="142842.SAMN02745118_02381"/>
<sequence length="333" mass="38920">MLGDSFEESILTKKKRIHELVNNAEEESKLSDITELVTPILLKLNIILERQDSERNVSKLIYKFINIINNQQYYRADIILNQIRTKLLQEELEGAKLFSLEAKYYLNILEGGDITEYLNDLAKEYRKLSYYSVAEFLYEVMLDNDQSSSNWVYNGLGQLYWQQGKDLIKNVTNNKKMTDKVQEEAKGYLEAAIRFYEEAIEVSDSEVVLSDLAKGESYVGMAKCHFALKEVELAMENCEKAIALDEDNYYAYITLGKIYNRLAKQDKTKAKQREKILEIAERKVKRMANNLWVNSVVAETQNKLKEAKIYWQYLIEINADYSEISKNKLNQYY</sequence>
<feature type="repeat" description="TPR" evidence="1">
    <location>
        <begin position="215"/>
        <end position="248"/>
    </location>
</feature>
<keyword evidence="1" id="KW-0802">TPR repeat</keyword>
<dbReference type="PROSITE" id="PS50005">
    <property type="entry name" value="TPR"/>
    <property type="match status" value="1"/>
</dbReference>
<evidence type="ECO:0000313" key="3">
    <source>
        <dbReference type="EMBL" id="SJZ97254.1"/>
    </source>
</evidence>
<dbReference type="RefSeq" id="WP_078810813.1">
    <property type="nucleotide sequence ID" value="NZ_FUWM01000023.1"/>
</dbReference>
<dbReference type="OrthoDB" id="1682694at2"/>
<protein>
    <submittedName>
        <fullName evidence="3">Uncharacterized protein</fullName>
    </submittedName>
</protein>
<evidence type="ECO:0000256" key="2">
    <source>
        <dbReference type="SAM" id="Coils"/>
    </source>
</evidence>
<dbReference type="SUPFAM" id="SSF48452">
    <property type="entry name" value="TPR-like"/>
    <property type="match status" value="1"/>
</dbReference>
<dbReference type="AlphaFoldDB" id="A0A1T4Q0I3"/>
<name>A0A1T4Q0I3_9FIRM</name>
<dbReference type="InterPro" id="IPR011990">
    <property type="entry name" value="TPR-like_helical_dom_sf"/>
</dbReference>
<dbReference type="EMBL" id="FUWM01000023">
    <property type="protein sequence ID" value="SJZ97254.1"/>
    <property type="molecule type" value="Genomic_DNA"/>
</dbReference>
<feature type="coiled-coil region" evidence="2">
    <location>
        <begin position="228"/>
        <end position="290"/>
    </location>
</feature>
<evidence type="ECO:0000313" key="4">
    <source>
        <dbReference type="Proteomes" id="UP000190625"/>
    </source>
</evidence>
<dbReference type="SMART" id="SM00028">
    <property type="entry name" value="TPR"/>
    <property type="match status" value="1"/>
</dbReference>
<evidence type="ECO:0000256" key="1">
    <source>
        <dbReference type="PROSITE-ProRule" id="PRU00339"/>
    </source>
</evidence>
<reference evidence="4" key="1">
    <citation type="submission" date="2017-02" db="EMBL/GenBank/DDBJ databases">
        <authorList>
            <person name="Varghese N."/>
            <person name="Submissions S."/>
        </authorList>
    </citation>
    <scope>NUCLEOTIDE SEQUENCE [LARGE SCALE GENOMIC DNA]</scope>
    <source>
        <strain evidence="4">ATCC BAA-73</strain>
    </source>
</reference>
<gene>
    <name evidence="3" type="ORF">SAMN02745118_02381</name>
</gene>
<keyword evidence="2" id="KW-0175">Coiled coil</keyword>
<dbReference type="Gene3D" id="1.25.40.10">
    <property type="entry name" value="Tetratricopeptide repeat domain"/>
    <property type="match status" value="2"/>
</dbReference>
<accession>A0A1T4Q0I3</accession>
<organism evidence="3 4">
    <name type="scientific">Selenihalanaerobacter shriftii</name>
    <dbReference type="NCBI Taxonomy" id="142842"/>
    <lineage>
        <taxon>Bacteria</taxon>
        <taxon>Bacillati</taxon>
        <taxon>Bacillota</taxon>
        <taxon>Clostridia</taxon>
        <taxon>Halanaerobiales</taxon>
        <taxon>Halobacteroidaceae</taxon>
        <taxon>Selenihalanaerobacter</taxon>
    </lineage>
</organism>
<proteinExistence type="predicted"/>